<dbReference type="EMBL" id="JACCQK010000091">
    <property type="protein sequence ID" value="MBG0778729.1"/>
    <property type="molecule type" value="Genomic_DNA"/>
</dbReference>
<proteinExistence type="predicted"/>
<keyword evidence="2" id="KW-1003">Cell membrane</keyword>
<evidence type="ECO:0000256" key="3">
    <source>
        <dbReference type="ARBA" id="ARBA00022692"/>
    </source>
</evidence>
<evidence type="ECO:0000256" key="6">
    <source>
        <dbReference type="SAM" id="Phobius"/>
    </source>
</evidence>
<dbReference type="Proteomes" id="UP000706172">
    <property type="component" value="Unassembled WGS sequence"/>
</dbReference>
<keyword evidence="3 6" id="KW-0812">Transmembrane</keyword>
<name>A0A931GAQ2_9BACT</name>
<sequence length="394" mass="43326">MPGNEGRTGFLAVFARELSHIRQHARYPLAMFVFPLLSFILIWGLFSEPYPRDLPVAVVDLDHSKLSRSLIRAVDASPEIRVAFQAADPVEAKNLMLKGAVYAWLHIPKALEKDILEGKGGEVTGFINTQMLLPGSMVSSSLQATVSTLSAGLNVRSRMQGGAMPEQAMTLLDPVRIDRHILFNPQLNYMYFLSAALCPTFLQIFVLMVTVMALGSEFKNRTAEYWLKTAGGSVWWAITGKLAVYFLCFSLVGLIMLAVIFPGFGVPLRGSCGVLMAGTLILILAYMACALVLVYLFPSLRMALSAASFFSGTAFAFVGITFPVEGMPALGKAWSSLLPLTHYLHLFQEQTLRQAPISLSVPDLLIMLGFVGTGYCLIPLFKRHMIDSRYWGKA</sequence>
<evidence type="ECO:0000256" key="4">
    <source>
        <dbReference type="ARBA" id="ARBA00022989"/>
    </source>
</evidence>
<protein>
    <submittedName>
        <fullName evidence="8">ABC transporter permease</fullName>
    </submittedName>
</protein>
<feature type="transmembrane region" description="Helical" evidence="6">
    <location>
        <begin position="27"/>
        <end position="46"/>
    </location>
</feature>
<dbReference type="PANTHER" id="PTHR30294">
    <property type="entry name" value="MEMBRANE COMPONENT OF ABC TRANSPORTER YHHJ-RELATED"/>
    <property type="match status" value="1"/>
</dbReference>
<evidence type="ECO:0000313" key="9">
    <source>
        <dbReference type="Proteomes" id="UP000706172"/>
    </source>
</evidence>
<dbReference type="Pfam" id="PF12698">
    <property type="entry name" value="ABC2_membrane_3"/>
    <property type="match status" value="1"/>
</dbReference>
<dbReference type="GO" id="GO:0140359">
    <property type="term" value="F:ABC-type transporter activity"/>
    <property type="evidence" value="ECO:0007669"/>
    <property type="project" value="InterPro"/>
</dbReference>
<evidence type="ECO:0000259" key="7">
    <source>
        <dbReference type="Pfam" id="PF12698"/>
    </source>
</evidence>
<keyword evidence="5 6" id="KW-0472">Membrane</keyword>
<evidence type="ECO:0000256" key="2">
    <source>
        <dbReference type="ARBA" id="ARBA00022475"/>
    </source>
</evidence>
<evidence type="ECO:0000256" key="5">
    <source>
        <dbReference type="ARBA" id="ARBA00023136"/>
    </source>
</evidence>
<reference evidence="8" key="1">
    <citation type="submission" date="2020-07" db="EMBL/GenBank/DDBJ databases">
        <title>Severe corrosion of carbon steel in oil field produced water can be linked to methanogenic archaea containing a special type of NiFe hydrogenase.</title>
        <authorList>
            <person name="Lahme S."/>
            <person name="Mand J."/>
            <person name="Longwell J."/>
            <person name="Smith R."/>
            <person name="Enning D."/>
        </authorList>
    </citation>
    <scope>NUCLEOTIDE SEQUENCE</scope>
    <source>
        <strain evidence="8">MIC098Bin6</strain>
    </source>
</reference>
<dbReference type="PANTHER" id="PTHR30294:SF47">
    <property type="entry name" value="INNER MEMBRANE TRANSPORT PERMEASE YHHJ"/>
    <property type="match status" value="1"/>
</dbReference>
<feature type="domain" description="ABC-2 type transporter transmembrane" evidence="7">
    <location>
        <begin position="30"/>
        <end position="371"/>
    </location>
</feature>
<gene>
    <name evidence="8" type="ORF">H0S81_02225</name>
</gene>
<feature type="transmembrane region" description="Helical" evidence="6">
    <location>
        <begin position="304"/>
        <end position="324"/>
    </location>
</feature>
<feature type="transmembrane region" description="Helical" evidence="6">
    <location>
        <begin position="364"/>
        <end position="381"/>
    </location>
</feature>
<dbReference type="Gene3D" id="3.40.1710.10">
    <property type="entry name" value="abc type-2 transporter like domain"/>
    <property type="match status" value="1"/>
</dbReference>
<dbReference type="GO" id="GO:0005886">
    <property type="term" value="C:plasma membrane"/>
    <property type="evidence" value="ECO:0007669"/>
    <property type="project" value="UniProtKB-SubCell"/>
</dbReference>
<comment type="caution">
    <text evidence="8">The sequence shown here is derived from an EMBL/GenBank/DDBJ whole genome shotgun (WGS) entry which is preliminary data.</text>
</comment>
<organism evidence="8 9">
    <name type="scientific">Desulfotignum balticum</name>
    <dbReference type="NCBI Taxonomy" id="115781"/>
    <lineage>
        <taxon>Bacteria</taxon>
        <taxon>Pseudomonadati</taxon>
        <taxon>Thermodesulfobacteriota</taxon>
        <taxon>Desulfobacteria</taxon>
        <taxon>Desulfobacterales</taxon>
        <taxon>Desulfobacteraceae</taxon>
        <taxon>Desulfotignum</taxon>
    </lineage>
</organism>
<comment type="subcellular location">
    <subcellularLocation>
        <location evidence="1">Cell membrane</location>
        <topology evidence="1">Multi-pass membrane protein</topology>
    </subcellularLocation>
</comment>
<feature type="transmembrane region" description="Helical" evidence="6">
    <location>
        <begin position="234"/>
        <end position="261"/>
    </location>
</feature>
<accession>A0A931GAQ2</accession>
<keyword evidence="4 6" id="KW-1133">Transmembrane helix</keyword>
<feature type="transmembrane region" description="Helical" evidence="6">
    <location>
        <begin position="189"/>
        <end position="214"/>
    </location>
</feature>
<dbReference type="AlphaFoldDB" id="A0A931GAQ2"/>
<evidence type="ECO:0000313" key="8">
    <source>
        <dbReference type="EMBL" id="MBG0778729.1"/>
    </source>
</evidence>
<evidence type="ECO:0000256" key="1">
    <source>
        <dbReference type="ARBA" id="ARBA00004651"/>
    </source>
</evidence>
<dbReference type="InterPro" id="IPR013525">
    <property type="entry name" value="ABC2_TM"/>
</dbReference>
<feature type="transmembrane region" description="Helical" evidence="6">
    <location>
        <begin position="273"/>
        <end position="297"/>
    </location>
</feature>
<dbReference type="InterPro" id="IPR051449">
    <property type="entry name" value="ABC-2_transporter_component"/>
</dbReference>